<keyword evidence="1" id="KW-0051">Antiviral defense</keyword>
<protein>
    <submittedName>
        <fullName evidence="2">CRISPR-associated protein Cas5</fullName>
    </submittedName>
</protein>
<reference evidence="2 3" key="1">
    <citation type="journal article" date="2019" name="ISME J.">
        <title>Genome analyses of uncultured TG2/ZB3 bacteria in 'Margulisbacteria' specifically attached to ectosymbiotic spirochetes of protists in the termite gut.</title>
        <authorList>
            <person name="Utami Y.D."/>
            <person name="Kuwahara H."/>
            <person name="Igai K."/>
            <person name="Murakami T."/>
            <person name="Sugaya K."/>
            <person name="Morikawa T."/>
            <person name="Nagura Y."/>
            <person name="Yuki M."/>
            <person name="Deevong P."/>
            <person name="Inoue T."/>
            <person name="Kihara K."/>
            <person name="Lo N."/>
            <person name="Yamada A."/>
            <person name="Ohkuma M."/>
            <person name="Hongoh Y."/>
        </authorList>
    </citation>
    <scope>NUCLEOTIDE SEQUENCE [LARGE SCALE GENOMIC DNA]</scope>
    <source>
        <strain evidence="2">NkOx7-01</strain>
    </source>
</reference>
<accession>A0A388TDE9</accession>
<dbReference type="NCBIfam" id="TIGR02593">
    <property type="entry name" value="CRISPR_cas5"/>
    <property type="match status" value="1"/>
</dbReference>
<evidence type="ECO:0000256" key="1">
    <source>
        <dbReference type="ARBA" id="ARBA00023118"/>
    </source>
</evidence>
<dbReference type="InterPro" id="IPR013422">
    <property type="entry name" value="CRISPR-assoc_prot_Cas5_N"/>
</dbReference>
<dbReference type="GO" id="GO:0051607">
    <property type="term" value="P:defense response to virus"/>
    <property type="evidence" value="ECO:0007669"/>
    <property type="project" value="UniProtKB-KW"/>
</dbReference>
<organism evidence="2 3">
    <name type="scientific">Termititenax aidoneus</name>
    <dbReference type="NCBI Taxonomy" id="2218524"/>
    <lineage>
        <taxon>Bacteria</taxon>
        <taxon>Bacillati</taxon>
        <taxon>Candidatus Margulisiibacteriota</taxon>
        <taxon>Candidatus Termititenacia</taxon>
        <taxon>Candidatus Termititenacales</taxon>
        <taxon>Candidatus Termititenacaceae</taxon>
        <taxon>Candidatus Termititenax</taxon>
    </lineage>
</organism>
<dbReference type="Proteomes" id="UP000269352">
    <property type="component" value="Unassembled WGS sequence"/>
</dbReference>
<gene>
    <name evidence="2" type="primary">cas5</name>
    <name evidence="2" type="ORF">NO1_1846</name>
</gene>
<name>A0A388TDE9_TERA1</name>
<comment type="caution">
    <text evidence="2">The sequence shown here is derived from an EMBL/GenBank/DDBJ whole genome shotgun (WGS) entry which is preliminary data.</text>
</comment>
<dbReference type="InterPro" id="IPR021124">
    <property type="entry name" value="CRISPR-assoc_prot_Cas5"/>
</dbReference>
<evidence type="ECO:0000313" key="2">
    <source>
        <dbReference type="EMBL" id="GBR74719.1"/>
    </source>
</evidence>
<proteinExistence type="predicted"/>
<dbReference type="Pfam" id="PF09704">
    <property type="entry name" value="Cas_Cas5d"/>
    <property type="match status" value="1"/>
</dbReference>
<feature type="non-terminal residue" evidence="2">
    <location>
        <position position="85"/>
    </location>
</feature>
<sequence length="85" mass="9276">MSAYTVEMEISGDTAMWTRPDTGDCPVSYPAPTYSAVKAIFESVLWGPAIIVVPVKVEICAPLQYHSYYTNYGGPLREGKAIKDG</sequence>
<dbReference type="AlphaFoldDB" id="A0A388TDE9"/>
<evidence type="ECO:0000313" key="3">
    <source>
        <dbReference type="Proteomes" id="UP000269352"/>
    </source>
</evidence>
<dbReference type="Gene3D" id="3.30.70.2660">
    <property type="match status" value="1"/>
</dbReference>
<dbReference type="EMBL" id="BGZN01000072">
    <property type="protein sequence ID" value="GBR74719.1"/>
    <property type="molecule type" value="Genomic_DNA"/>
</dbReference>
<dbReference type="GO" id="GO:0043571">
    <property type="term" value="P:maintenance of CRISPR repeat elements"/>
    <property type="evidence" value="ECO:0007669"/>
    <property type="project" value="InterPro"/>
</dbReference>
<keyword evidence="3" id="KW-1185">Reference proteome</keyword>